<name>A0A543GCQ9_9PSEU</name>
<dbReference type="Proteomes" id="UP000319818">
    <property type="component" value="Unassembled WGS sequence"/>
</dbReference>
<proteinExistence type="predicted"/>
<keyword evidence="2" id="KW-1185">Reference proteome</keyword>
<reference evidence="1 2" key="1">
    <citation type="submission" date="2019-06" db="EMBL/GenBank/DDBJ databases">
        <title>Sequencing the genomes of 1000 actinobacteria strains.</title>
        <authorList>
            <person name="Klenk H.-P."/>
        </authorList>
    </citation>
    <scope>NUCLEOTIDE SEQUENCE [LARGE SCALE GENOMIC DNA]</scope>
    <source>
        <strain evidence="1 2">DSM 45511</strain>
    </source>
</reference>
<dbReference type="AlphaFoldDB" id="A0A543GCQ9"/>
<dbReference type="EMBL" id="VFPH01000001">
    <property type="protein sequence ID" value="TQM43859.1"/>
    <property type="molecule type" value="Genomic_DNA"/>
</dbReference>
<protein>
    <submittedName>
        <fullName evidence="1">Uncharacterized protein</fullName>
    </submittedName>
</protein>
<accession>A0A543GCQ9</accession>
<organism evidence="1 2">
    <name type="scientific">Pseudonocardia cypriaca</name>
    <dbReference type="NCBI Taxonomy" id="882449"/>
    <lineage>
        <taxon>Bacteria</taxon>
        <taxon>Bacillati</taxon>
        <taxon>Actinomycetota</taxon>
        <taxon>Actinomycetes</taxon>
        <taxon>Pseudonocardiales</taxon>
        <taxon>Pseudonocardiaceae</taxon>
        <taxon>Pseudonocardia</taxon>
    </lineage>
</organism>
<comment type="caution">
    <text evidence="1">The sequence shown here is derived from an EMBL/GenBank/DDBJ whole genome shotgun (WGS) entry which is preliminary data.</text>
</comment>
<evidence type="ECO:0000313" key="1">
    <source>
        <dbReference type="EMBL" id="TQM43859.1"/>
    </source>
</evidence>
<sequence>MTIEVLAEHFPRLRLAANHTPDHLAAARMRLLRGLVVDLEPPAPDTAEARPVRLGVDLDRCGGHGLCEAPPPSSCTSTTTARS</sequence>
<evidence type="ECO:0000313" key="2">
    <source>
        <dbReference type="Proteomes" id="UP000319818"/>
    </source>
</evidence>
<gene>
    <name evidence="1" type="ORF">FB388_1211</name>
</gene>
<dbReference type="RefSeq" id="WP_246121665.1">
    <property type="nucleotide sequence ID" value="NZ_VFPH01000001.1"/>
</dbReference>